<dbReference type="EMBL" id="SDPP02000001">
    <property type="protein sequence ID" value="KAA1380431.1"/>
    <property type="molecule type" value="Genomic_DNA"/>
</dbReference>
<keyword evidence="3" id="KW-1185">Reference proteome</keyword>
<dbReference type="RefSeq" id="WP_129180887.1">
    <property type="nucleotide sequence ID" value="NZ_JAGIOG010000001.1"/>
</dbReference>
<feature type="signal peptide" evidence="1">
    <location>
        <begin position="1"/>
        <end position="24"/>
    </location>
</feature>
<keyword evidence="1" id="KW-0732">Signal</keyword>
<comment type="caution">
    <text evidence="2">The sequence shown here is derived from an EMBL/GenBank/DDBJ whole genome shotgun (WGS) entry which is preliminary data.</text>
</comment>
<name>A0A641ATR5_9ACTN</name>
<dbReference type="AlphaFoldDB" id="A0A641ATR5"/>
<evidence type="ECO:0000313" key="3">
    <source>
        <dbReference type="Proteomes" id="UP001515100"/>
    </source>
</evidence>
<organism evidence="2 3">
    <name type="scientific">Aeromicrobium fastidiosum</name>
    <dbReference type="NCBI Taxonomy" id="52699"/>
    <lineage>
        <taxon>Bacteria</taxon>
        <taxon>Bacillati</taxon>
        <taxon>Actinomycetota</taxon>
        <taxon>Actinomycetes</taxon>
        <taxon>Propionibacteriales</taxon>
        <taxon>Nocardioidaceae</taxon>
        <taxon>Aeromicrobium</taxon>
    </lineage>
</organism>
<feature type="chain" id="PRO_5039012334" evidence="1">
    <location>
        <begin position="25"/>
        <end position="291"/>
    </location>
</feature>
<protein>
    <submittedName>
        <fullName evidence="2">Uncharacterized protein</fullName>
    </submittedName>
</protein>
<reference evidence="2" key="1">
    <citation type="submission" date="2019-09" db="EMBL/GenBank/DDBJ databases">
        <authorList>
            <person name="Li J."/>
        </authorList>
    </citation>
    <scope>NUCLEOTIDE SEQUENCE [LARGE SCALE GENOMIC DNA]</scope>
    <source>
        <strain evidence="2">NRBC 14897</strain>
    </source>
</reference>
<gene>
    <name evidence="2" type="ORF">ESP62_004415</name>
</gene>
<evidence type="ECO:0000256" key="1">
    <source>
        <dbReference type="SAM" id="SignalP"/>
    </source>
</evidence>
<dbReference type="Proteomes" id="UP001515100">
    <property type="component" value="Unassembled WGS sequence"/>
</dbReference>
<accession>A0A641ATR5</accession>
<proteinExistence type="predicted"/>
<sequence>MYTSRLARTAVAGAALAIGSVALAAVPATAATPTGITQDQVLTVASTLRMDDPTEAQEIAAQKALRVVMNRSCAIDSDAGEYLGDNFAEPTQANATADGFIGGARVDNVVTETSRYCFVGAVASTVPGFTLQGTAALDVPTQPVSSSNVSAAAVSTSALSGDVFVTPPVSVGQGFNISAAPSFSAAGASTKTTTTTTEVKVADRKTKSEKKAAKSKYTKRLAAAKKNYAKALDKAGSSKNKKAAAKRIYVKARALAKAKYKIAIANYKLVKKSNSTTDTRPFTIGATLNEG</sequence>
<evidence type="ECO:0000313" key="2">
    <source>
        <dbReference type="EMBL" id="KAA1380431.1"/>
    </source>
</evidence>